<dbReference type="GO" id="GO:0071011">
    <property type="term" value="C:precatalytic spliceosome"/>
    <property type="evidence" value="ECO:0007669"/>
    <property type="project" value="TreeGrafter"/>
</dbReference>
<reference evidence="1 2" key="1">
    <citation type="submission" date="2019-03" db="EMBL/GenBank/DDBJ databases">
        <title>Single cell metagenomics reveals metabolic interactions within the superorganism composed of flagellate Streblomastix strix and complex community of Bacteroidetes bacteria on its surface.</title>
        <authorList>
            <person name="Treitli S.C."/>
            <person name="Kolisko M."/>
            <person name="Husnik F."/>
            <person name="Keeling P."/>
            <person name="Hampl V."/>
        </authorList>
    </citation>
    <scope>NUCLEOTIDE SEQUENCE [LARGE SCALE GENOMIC DNA]</scope>
    <source>
        <strain evidence="1">ST1C</strain>
    </source>
</reference>
<dbReference type="GO" id="GO:0005686">
    <property type="term" value="C:U2 snRNP"/>
    <property type="evidence" value="ECO:0007669"/>
    <property type="project" value="TreeGrafter"/>
</dbReference>
<evidence type="ECO:0000313" key="1">
    <source>
        <dbReference type="EMBL" id="KAA6383468.1"/>
    </source>
</evidence>
<accession>A0A5J4VLJ5</accession>
<gene>
    <name evidence="1" type="ORF">EZS28_021005</name>
</gene>
<organism evidence="1 2">
    <name type="scientific">Streblomastix strix</name>
    <dbReference type="NCBI Taxonomy" id="222440"/>
    <lineage>
        <taxon>Eukaryota</taxon>
        <taxon>Metamonada</taxon>
        <taxon>Preaxostyla</taxon>
        <taxon>Oxymonadida</taxon>
        <taxon>Streblomastigidae</taxon>
        <taxon>Streblomastix</taxon>
    </lineage>
</organism>
<dbReference type="Pfam" id="PF07189">
    <property type="entry name" value="SF3b10"/>
    <property type="match status" value="1"/>
</dbReference>
<proteinExistence type="predicted"/>
<dbReference type="InterPro" id="IPR009846">
    <property type="entry name" value="SF3b5/RDS3-10"/>
</dbReference>
<comment type="caution">
    <text evidence="1">The sequence shown here is derived from an EMBL/GenBank/DDBJ whole genome shotgun (WGS) entry which is preliminary data.</text>
</comment>
<dbReference type="OrthoDB" id="274726at2759"/>
<dbReference type="AlphaFoldDB" id="A0A5J4VLJ5"/>
<dbReference type="Proteomes" id="UP000324800">
    <property type="component" value="Unassembled WGS sequence"/>
</dbReference>
<name>A0A5J4VLJ5_9EUKA</name>
<dbReference type="EMBL" id="SNRW01006230">
    <property type="protein sequence ID" value="KAA6383468.1"/>
    <property type="molecule type" value="Genomic_DNA"/>
</dbReference>
<dbReference type="PANTHER" id="PTHR20978:SF0">
    <property type="entry name" value="SPLICING FACTOR 3B SUBUNIT 5"/>
    <property type="match status" value="1"/>
</dbReference>
<sequence>MSWISPQSDSLQQKYVGTGTPDTTMYEFATNQHRDTCASLLGHNHMLVMLAMAENESIGRVKYNLLERMIQPCGPPPPKKDN</sequence>
<evidence type="ECO:0000313" key="2">
    <source>
        <dbReference type="Proteomes" id="UP000324800"/>
    </source>
</evidence>
<dbReference type="PANTHER" id="PTHR20978">
    <property type="entry name" value="SPLICING FACTOR 3B SUBUNIT 5"/>
    <property type="match status" value="1"/>
</dbReference>
<protein>
    <submittedName>
        <fullName evidence="1">Putative splicing factor 3B subunit 5</fullName>
    </submittedName>
</protein>
<dbReference type="GO" id="GO:0000398">
    <property type="term" value="P:mRNA splicing, via spliceosome"/>
    <property type="evidence" value="ECO:0007669"/>
    <property type="project" value="TreeGrafter"/>
</dbReference>